<dbReference type="KEGG" id="bze:COCCADRAFT_109647"/>
<evidence type="ECO:0000313" key="1">
    <source>
        <dbReference type="EMBL" id="EUC28253.1"/>
    </source>
</evidence>
<feature type="non-terminal residue" evidence="1">
    <location>
        <position position="1"/>
    </location>
</feature>
<evidence type="ECO:0000313" key="2">
    <source>
        <dbReference type="Proteomes" id="UP000053841"/>
    </source>
</evidence>
<organism evidence="1 2">
    <name type="scientific">Cochliobolus carbonum (strain 26-R-13)</name>
    <name type="common">Maize leaf spot fungus</name>
    <name type="synonym">Bipolaris zeicola</name>
    <dbReference type="NCBI Taxonomy" id="930089"/>
    <lineage>
        <taxon>Eukaryota</taxon>
        <taxon>Fungi</taxon>
        <taxon>Dikarya</taxon>
        <taxon>Ascomycota</taxon>
        <taxon>Pezizomycotina</taxon>
        <taxon>Dothideomycetes</taxon>
        <taxon>Pleosporomycetidae</taxon>
        <taxon>Pleosporales</taxon>
        <taxon>Pleosporineae</taxon>
        <taxon>Pleosporaceae</taxon>
        <taxon>Bipolaris</taxon>
    </lineage>
</organism>
<name>W6XRN1_COCC2</name>
<sequence>ALHYTTVVSISALAIALLFPKSSSLHYQNLFTLPLASATTPLRRSHAPNISPTMAHIPCMLLGVASGPFTATGSASEMRRANRARRLYIVRWHMDKHGLSAVH</sequence>
<accession>W6XRN1</accession>
<dbReference type="OrthoDB" id="10530203at2759"/>
<keyword evidence="2" id="KW-1185">Reference proteome</keyword>
<gene>
    <name evidence="1" type="ORF">COCCADRAFT_109647</name>
</gene>
<protein>
    <submittedName>
        <fullName evidence="1">Uncharacterized protein</fullName>
    </submittedName>
</protein>
<dbReference type="Proteomes" id="UP000053841">
    <property type="component" value="Unassembled WGS sequence"/>
</dbReference>
<dbReference type="AlphaFoldDB" id="W6XRN1"/>
<proteinExistence type="predicted"/>
<reference evidence="1 2" key="1">
    <citation type="journal article" date="2013" name="PLoS Genet.">
        <title>Comparative genome structure, secondary metabolite, and effector coding capacity across Cochliobolus pathogens.</title>
        <authorList>
            <person name="Condon B.J."/>
            <person name="Leng Y."/>
            <person name="Wu D."/>
            <person name="Bushley K.E."/>
            <person name="Ohm R.A."/>
            <person name="Otillar R."/>
            <person name="Martin J."/>
            <person name="Schackwitz W."/>
            <person name="Grimwood J."/>
            <person name="MohdZainudin N."/>
            <person name="Xue C."/>
            <person name="Wang R."/>
            <person name="Manning V.A."/>
            <person name="Dhillon B."/>
            <person name="Tu Z.J."/>
            <person name="Steffenson B.J."/>
            <person name="Salamov A."/>
            <person name="Sun H."/>
            <person name="Lowry S."/>
            <person name="LaButti K."/>
            <person name="Han J."/>
            <person name="Copeland A."/>
            <person name="Lindquist E."/>
            <person name="Barry K."/>
            <person name="Schmutz J."/>
            <person name="Baker S.E."/>
            <person name="Ciuffetti L.M."/>
            <person name="Grigoriev I.V."/>
            <person name="Zhong S."/>
            <person name="Turgeon B.G."/>
        </authorList>
    </citation>
    <scope>NUCLEOTIDE SEQUENCE [LARGE SCALE GENOMIC DNA]</scope>
    <source>
        <strain evidence="1 2">26-R-13</strain>
    </source>
</reference>
<dbReference type="GeneID" id="19143939"/>
<dbReference type="HOGENOM" id="CLU_2270060_0_0_1"/>
<dbReference type="RefSeq" id="XP_007717440.1">
    <property type="nucleotide sequence ID" value="XM_007719250.1"/>
</dbReference>
<dbReference type="EMBL" id="KI964829">
    <property type="protein sequence ID" value="EUC28253.1"/>
    <property type="molecule type" value="Genomic_DNA"/>
</dbReference>